<evidence type="ECO:0000313" key="5">
    <source>
        <dbReference type="Proteomes" id="UP000009046"/>
    </source>
</evidence>
<feature type="domain" description="F-box" evidence="2">
    <location>
        <begin position="1"/>
        <end position="42"/>
    </location>
</feature>
<dbReference type="EMBL" id="DS235748">
    <property type="protein sequence ID" value="EEB16283.1"/>
    <property type="molecule type" value="Genomic_DNA"/>
</dbReference>
<evidence type="ECO:0000256" key="1">
    <source>
        <dbReference type="SAM" id="MobiDB-lite"/>
    </source>
</evidence>
<dbReference type="AlphaFoldDB" id="E0VSC7"/>
<accession>E0VSC7</accession>
<dbReference type="Proteomes" id="UP000009046">
    <property type="component" value="Unassembled WGS sequence"/>
</dbReference>
<organism>
    <name type="scientific">Pediculus humanus subsp. corporis</name>
    <name type="common">Body louse</name>
    <dbReference type="NCBI Taxonomy" id="121224"/>
    <lineage>
        <taxon>Eukaryota</taxon>
        <taxon>Metazoa</taxon>
        <taxon>Ecdysozoa</taxon>
        <taxon>Arthropoda</taxon>
        <taxon>Hexapoda</taxon>
        <taxon>Insecta</taxon>
        <taxon>Pterygota</taxon>
        <taxon>Neoptera</taxon>
        <taxon>Paraneoptera</taxon>
        <taxon>Psocodea</taxon>
        <taxon>Troctomorpha</taxon>
        <taxon>Phthiraptera</taxon>
        <taxon>Anoplura</taxon>
        <taxon>Pediculidae</taxon>
        <taxon>Pediculus</taxon>
    </lineage>
</organism>
<evidence type="ECO:0000259" key="2">
    <source>
        <dbReference type="PROSITE" id="PS50181"/>
    </source>
</evidence>
<dbReference type="InParanoid" id="E0VSC7"/>
<dbReference type="EMBL" id="AAZO01005118">
    <property type="status" value="NOT_ANNOTATED_CDS"/>
    <property type="molecule type" value="Genomic_DNA"/>
</dbReference>
<name>E0VSC7_PEDHC</name>
<dbReference type="RefSeq" id="XP_002429021.1">
    <property type="nucleotide sequence ID" value="XM_002428976.1"/>
</dbReference>
<dbReference type="VEuPathDB" id="VectorBase:PHUM416930"/>
<evidence type="ECO:0000313" key="4">
    <source>
        <dbReference type="EnsemblMetazoa" id="PHUM416930-PA"/>
    </source>
</evidence>
<reference evidence="3" key="1">
    <citation type="submission" date="2007-04" db="EMBL/GenBank/DDBJ databases">
        <title>Annotation of Pediculus humanus corporis strain USDA.</title>
        <authorList>
            <person name="Kirkness E."/>
            <person name="Hannick L."/>
            <person name="Hass B."/>
            <person name="Bruggner R."/>
            <person name="Lawson D."/>
            <person name="Bidwell S."/>
            <person name="Joardar V."/>
            <person name="Caler E."/>
            <person name="Walenz B."/>
            <person name="Inman J."/>
            <person name="Schobel S."/>
            <person name="Galinsky K."/>
            <person name="Amedeo P."/>
            <person name="Strausberg R."/>
        </authorList>
    </citation>
    <scope>NUCLEOTIDE SEQUENCE</scope>
    <source>
        <strain evidence="3">USDA</strain>
    </source>
</reference>
<feature type="region of interest" description="Disordered" evidence="1">
    <location>
        <begin position="58"/>
        <end position="78"/>
    </location>
</feature>
<evidence type="ECO:0000313" key="3">
    <source>
        <dbReference type="EMBL" id="EEB16283.1"/>
    </source>
</evidence>
<dbReference type="HOGENOM" id="CLU_1572527_0_0_1"/>
<dbReference type="InterPro" id="IPR001810">
    <property type="entry name" value="F-box_dom"/>
</dbReference>
<dbReference type="PROSITE" id="PS50181">
    <property type="entry name" value="FBOX"/>
    <property type="match status" value="1"/>
</dbReference>
<sequence length="170" mass="19429">MPYEIGNILFTRVSTPSLFSLSYSNKKEKTMIKNSSRLWVEYCQAAFNYLPDDHESPPITPNPRFLNNNNNNNSSSSGCSSKYSLNHGDFSAIMGVVHDENNCSCSNNEFTHIANTHIHTSVNVTKKKKNKPKPDLPALEKKNFKKKKTCHDDFIYVMLEVLIKHIKNFN</sequence>
<keyword evidence="5" id="KW-1185">Reference proteome</keyword>
<dbReference type="KEGG" id="phu:Phum_PHUM416930"/>
<protein>
    <recommendedName>
        <fullName evidence="2">F-box domain-containing protein</fullName>
    </recommendedName>
</protein>
<proteinExistence type="predicted"/>
<dbReference type="EnsemblMetazoa" id="PHUM416930-RA">
    <property type="protein sequence ID" value="PHUM416930-PA"/>
    <property type="gene ID" value="PHUM416930"/>
</dbReference>
<dbReference type="GeneID" id="8234344"/>
<reference evidence="4" key="3">
    <citation type="submission" date="2020-05" db="UniProtKB">
        <authorList>
            <consortium name="EnsemblMetazoa"/>
        </authorList>
    </citation>
    <scope>IDENTIFICATION</scope>
    <source>
        <strain evidence="4">USDA</strain>
    </source>
</reference>
<gene>
    <name evidence="4" type="primary">8234344</name>
    <name evidence="3" type="ORF">Phum_PHUM416930</name>
</gene>
<dbReference type="CTD" id="8234344"/>
<feature type="compositionally biased region" description="Low complexity" evidence="1">
    <location>
        <begin position="67"/>
        <end position="78"/>
    </location>
</feature>
<reference evidence="3" key="2">
    <citation type="submission" date="2007-04" db="EMBL/GenBank/DDBJ databases">
        <title>The genome of the human body louse.</title>
        <authorList>
            <consortium name="The Human Body Louse Genome Consortium"/>
            <person name="Kirkness E."/>
            <person name="Walenz B."/>
            <person name="Hass B."/>
            <person name="Bruggner R."/>
            <person name="Strausberg R."/>
        </authorList>
    </citation>
    <scope>NUCLEOTIDE SEQUENCE</scope>
    <source>
        <strain evidence="3">USDA</strain>
    </source>
</reference>